<dbReference type="NCBIfam" id="TIGR02152">
    <property type="entry name" value="D_ribokin_bact"/>
    <property type="match status" value="1"/>
</dbReference>
<gene>
    <name evidence="12" type="primary">rbsK</name>
    <name evidence="14" type="ORF">JOE21_001423</name>
</gene>
<evidence type="ECO:0000313" key="14">
    <source>
        <dbReference type="EMBL" id="MDR6225425.1"/>
    </source>
</evidence>
<feature type="binding site" evidence="12">
    <location>
        <position position="289"/>
    </location>
    <ligand>
        <name>K(+)</name>
        <dbReference type="ChEBI" id="CHEBI:29103"/>
    </ligand>
</feature>
<dbReference type="Gene3D" id="3.40.1190.20">
    <property type="match status" value="1"/>
</dbReference>
<dbReference type="InterPro" id="IPR029056">
    <property type="entry name" value="Ribokinase-like"/>
</dbReference>
<comment type="similarity">
    <text evidence="1">Belongs to the carbohydrate kinase pfkB family.</text>
</comment>
<comment type="activity regulation">
    <text evidence="12">Activated by a monovalent cation that binds near, but not in, the active site. The most likely occupant of the site in vivo is potassium. Ion binding induces a conformational change that may alter substrate affinity.</text>
</comment>
<dbReference type="PANTHER" id="PTHR10584:SF166">
    <property type="entry name" value="RIBOKINASE"/>
    <property type="match status" value="1"/>
</dbReference>
<comment type="catalytic activity">
    <reaction evidence="12">
        <text>D-ribose + ATP = D-ribose 5-phosphate + ADP + H(+)</text>
        <dbReference type="Rhea" id="RHEA:13697"/>
        <dbReference type="ChEBI" id="CHEBI:15378"/>
        <dbReference type="ChEBI" id="CHEBI:30616"/>
        <dbReference type="ChEBI" id="CHEBI:47013"/>
        <dbReference type="ChEBI" id="CHEBI:78346"/>
        <dbReference type="ChEBI" id="CHEBI:456216"/>
        <dbReference type="EC" id="2.7.1.15"/>
    </reaction>
</comment>
<evidence type="ECO:0000256" key="2">
    <source>
        <dbReference type="ARBA" id="ARBA00012035"/>
    </source>
</evidence>
<evidence type="ECO:0000256" key="7">
    <source>
        <dbReference type="ARBA" id="ARBA00022777"/>
    </source>
</evidence>
<keyword evidence="9 12" id="KW-0460">Magnesium</keyword>
<dbReference type="RefSeq" id="WP_309864111.1">
    <property type="nucleotide sequence ID" value="NZ_JAVDQG010000003.1"/>
</dbReference>
<feature type="binding site" evidence="12">
    <location>
        <begin position="221"/>
        <end position="226"/>
    </location>
    <ligand>
        <name>ATP</name>
        <dbReference type="ChEBI" id="CHEBI:30616"/>
    </ligand>
</feature>
<reference evidence="14 15" key="1">
    <citation type="submission" date="2023-07" db="EMBL/GenBank/DDBJ databases">
        <title>Genomic Encyclopedia of Type Strains, Phase IV (KMG-IV): sequencing the most valuable type-strain genomes for metagenomic binning, comparative biology and taxonomic classification.</title>
        <authorList>
            <person name="Goeker M."/>
        </authorList>
    </citation>
    <scope>NUCLEOTIDE SEQUENCE [LARGE SCALE GENOMIC DNA]</scope>
    <source>
        <strain evidence="14 15">DSM 45903</strain>
    </source>
</reference>
<evidence type="ECO:0000256" key="6">
    <source>
        <dbReference type="ARBA" id="ARBA00022741"/>
    </source>
</evidence>
<dbReference type="PANTHER" id="PTHR10584">
    <property type="entry name" value="SUGAR KINASE"/>
    <property type="match status" value="1"/>
</dbReference>
<feature type="binding site" evidence="12">
    <location>
        <position position="248"/>
    </location>
    <ligand>
        <name>K(+)</name>
        <dbReference type="ChEBI" id="CHEBI:29103"/>
    </ligand>
</feature>
<evidence type="ECO:0000256" key="10">
    <source>
        <dbReference type="ARBA" id="ARBA00022958"/>
    </source>
</evidence>
<feature type="binding site" evidence="12">
    <location>
        <position position="142"/>
    </location>
    <ligand>
        <name>substrate</name>
    </ligand>
</feature>
<dbReference type="InterPro" id="IPR002139">
    <property type="entry name" value="Ribo/fructo_kinase"/>
</dbReference>
<feature type="binding site" evidence="12">
    <location>
        <begin position="253"/>
        <end position="254"/>
    </location>
    <ligand>
        <name>ATP</name>
        <dbReference type="ChEBI" id="CHEBI:30616"/>
    </ligand>
</feature>
<keyword evidence="7 12" id="KW-0418">Kinase</keyword>
<dbReference type="Pfam" id="PF00294">
    <property type="entry name" value="PfkB"/>
    <property type="match status" value="1"/>
</dbReference>
<dbReference type="PROSITE" id="PS00584">
    <property type="entry name" value="PFKB_KINASES_2"/>
    <property type="match status" value="1"/>
</dbReference>
<dbReference type="HAMAP" id="MF_01987">
    <property type="entry name" value="Ribokinase"/>
    <property type="match status" value="1"/>
</dbReference>
<evidence type="ECO:0000256" key="9">
    <source>
        <dbReference type="ARBA" id="ARBA00022842"/>
    </source>
</evidence>
<keyword evidence="5 12" id="KW-0479">Metal-binding</keyword>
<keyword evidence="15" id="KW-1185">Reference proteome</keyword>
<feature type="binding site" evidence="12">
    <location>
        <begin position="43"/>
        <end position="47"/>
    </location>
    <ligand>
        <name>substrate</name>
    </ligand>
</feature>
<feature type="binding site" evidence="12">
    <location>
        <position position="186"/>
    </location>
    <ligand>
        <name>ATP</name>
        <dbReference type="ChEBI" id="CHEBI:30616"/>
    </ligand>
</feature>
<dbReference type="GO" id="GO:0004747">
    <property type="term" value="F:ribokinase activity"/>
    <property type="evidence" value="ECO:0007669"/>
    <property type="project" value="UniProtKB-EC"/>
</dbReference>
<keyword evidence="6 12" id="KW-0547">Nucleotide-binding</keyword>
<evidence type="ECO:0000256" key="1">
    <source>
        <dbReference type="ARBA" id="ARBA00005380"/>
    </source>
</evidence>
<comment type="caution">
    <text evidence="14">The sequence shown here is derived from an EMBL/GenBank/DDBJ whole genome shotgun (WGS) entry which is preliminary data.</text>
</comment>
<evidence type="ECO:0000256" key="8">
    <source>
        <dbReference type="ARBA" id="ARBA00022840"/>
    </source>
</evidence>
<comment type="subunit">
    <text evidence="12">Homodimer.</text>
</comment>
<comment type="similarity">
    <text evidence="12">Belongs to the carbohydrate kinase PfkB family. Ribokinase subfamily.</text>
</comment>
<feature type="active site" description="Proton acceptor" evidence="12">
    <location>
        <position position="254"/>
    </location>
</feature>
<feature type="binding site" evidence="12">
    <location>
        <position position="250"/>
    </location>
    <ligand>
        <name>K(+)</name>
        <dbReference type="ChEBI" id="CHEBI:29103"/>
    </ligand>
</feature>
<dbReference type="InterPro" id="IPR011877">
    <property type="entry name" value="Ribokinase"/>
</dbReference>
<evidence type="ECO:0000313" key="15">
    <source>
        <dbReference type="Proteomes" id="UP001185012"/>
    </source>
</evidence>
<keyword evidence="12" id="KW-0963">Cytoplasm</keyword>
<keyword evidence="4 12" id="KW-0808">Transferase</keyword>
<evidence type="ECO:0000256" key="5">
    <source>
        <dbReference type="ARBA" id="ARBA00022723"/>
    </source>
</evidence>
<evidence type="ECO:0000256" key="12">
    <source>
        <dbReference type="HAMAP-Rule" id="MF_01987"/>
    </source>
</evidence>
<dbReference type="Proteomes" id="UP001185012">
    <property type="component" value="Unassembled WGS sequence"/>
</dbReference>
<dbReference type="InterPro" id="IPR011611">
    <property type="entry name" value="PfkB_dom"/>
</dbReference>
<dbReference type="EMBL" id="JAVDQG010000003">
    <property type="protein sequence ID" value="MDR6225425.1"/>
    <property type="molecule type" value="Genomic_DNA"/>
</dbReference>
<comment type="caution">
    <text evidence="12">Lacks conserved residue(s) required for the propagation of feature annotation.</text>
</comment>
<evidence type="ECO:0000256" key="11">
    <source>
        <dbReference type="ARBA" id="ARBA00023277"/>
    </source>
</evidence>
<evidence type="ECO:0000256" key="3">
    <source>
        <dbReference type="ARBA" id="ARBA00016943"/>
    </source>
</evidence>
<sequence>MNRRRAHICVVGSLNMDVVVEAPRQPRMGETLLGKNVHFIPGGKGANQAVAAARLGAKTSMIGLVGNDPFGDSLLTSLRENGVEAASVKAVTGATGVASILLAERDNCIIVVPGANAHLTPEYLEANRDRIEEADVVLLQLEIPLETVAAAAHLAKKLGKRVILNPAPAQDLPEELLRDVDVITPNFSELERLSSISAVEEGLEVAMSHLAALGAVRVVTTLGQEGAALRVPGKGVVRIPAQKVKVVDTTGAGDAFNAGLACSLAEEKDWIEAVDFAVKTASLAVTRLGAQAGMPSREEVESYFLSQESSSRHHP</sequence>
<feature type="domain" description="Carbohydrate kinase PfkB" evidence="13">
    <location>
        <begin position="6"/>
        <end position="296"/>
    </location>
</feature>
<feature type="binding site" evidence="12">
    <location>
        <position position="254"/>
    </location>
    <ligand>
        <name>substrate</name>
    </ligand>
</feature>
<comment type="cofactor">
    <cofactor evidence="12">
        <name>Mg(2+)</name>
        <dbReference type="ChEBI" id="CHEBI:18420"/>
    </cofactor>
    <text evidence="12">Requires a divalent cation, most likely magnesium in vivo, as an electrophilic catalyst to aid phosphoryl group transfer. It is the chelate of the metal and the nucleotide that is the actual substrate.</text>
</comment>
<keyword evidence="11 12" id="KW-0119">Carbohydrate metabolism</keyword>
<feature type="binding site" evidence="12">
    <location>
        <begin position="15"/>
        <end position="17"/>
    </location>
    <ligand>
        <name>substrate</name>
    </ligand>
</feature>
<comment type="function">
    <text evidence="12">Catalyzes the phosphorylation of ribose at O-5 in a reaction requiring ATP and magnesium. The resulting D-ribose-5-phosphate can then be used either for sythesis of nucleotides, histidine, and tryptophan, or as a component of the pentose phosphate pathway.</text>
</comment>
<proteinExistence type="inferred from homology"/>
<organism evidence="14 15">
    <name type="scientific">Desmospora profundinema</name>
    <dbReference type="NCBI Taxonomy" id="1571184"/>
    <lineage>
        <taxon>Bacteria</taxon>
        <taxon>Bacillati</taxon>
        <taxon>Bacillota</taxon>
        <taxon>Bacilli</taxon>
        <taxon>Bacillales</taxon>
        <taxon>Thermoactinomycetaceae</taxon>
        <taxon>Desmospora</taxon>
    </lineage>
</organism>
<keyword evidence="10 12" id="KW-0630">Potassium</keyword>
<comment type="pathway">
    <text evidence="12">Carbohydrate metabolism; D-ribose degradation; D-ribose 5-phosphate from beta-D-ribopyranose: step 2/2.</text>
</comment>
<name>A0ABU1IKX2_9BACL</name>
<dbReference type="SUPFAM" id="SSF53613">
    <property type="entry name" value="Ribokinase-like"/>
    <property type="match status" value="1"/>
</dbReference>
<protein>
    <recommendedName>
        <fullName evidence="3 12">Ribokinase</fullName>
        <shortName evidence="12">RK</shortName>
        <ecNumber evidence="2 12">2.7.1.15</ecNumber>
    </recommendedName>
</protein>
<evidence type="ECO:0000256" key="4">
    <source>
        <dbReference type="ARBA" id="ARBA00022679"/>
    </source>
</evidence>
<accession>A0ABU1IKX2</accession>
<dbReference type="CDD" id="cd01174">
    <property type="entry name" value="ribokinase"/>
    <property type="match status" value="1"/>
</dbReference>
<dbReference type="PRINTS" id="PR00990">
    <property type="entry name" value="RIBOKINASE"/>
</dbReference>
<feature type="binding site" evidence="12">
    <location>
        <position position="287"/>
    </location>
    <ligand>
        <name>K(+)</name>
        <dbReference type="ChEBI" id="CHEBI:29103"/>
    </ligand>
</feature>
<comment type="subcellular location">
    <subcellularLocation>
        <location evidence="12">Cytoplasm</location>
    </subcellularLocation>
</comment>
<evidence type="ECO:0000259" key="13">
    <source>
        <dbReference type="Pfam" id="PF00294"/>
    </source>
</evidence>
<dbReference type="InterPro" id="IPR002173">
    <property type="entry name" value="Carboh/pur_kinase_PfkB_CS"/>
</dbReference>
<keyword evidence="8 12" id="KW-0067">ATP-binding</keyword>
<feature type="binding site" evidence="12">
    <location>
        <position position="284"/>
    </location>
    <ligand>
        <name>K(+)</name>
        <dbReference type="ChEBI" id="CHEBI:29103"/>
    </ligand>
</feature>
<dbReference type="EC" id="2.7.1.15" evidence="2 12"/>